<dbReference type="AlphaFoldDB" id="A0A7M7IP90"/>
<organism evidence="2 3">
    <name type="scientific">Nasonia vitripennis</name>
    <name type="common">Parasitic wasp</name>
    <dbReference type="NCBI Taxonomy" id="7425"/>
    <lineage>
        <taxon>Eukaryota</taxon>
        <taxon>Metazoa</taxon>
        <taxon>Ecdysozoa</taxon>
        <taxon>Arthropoda</taxon>
        <taxon>Hexapoda</taxon>
        <taxon>Insecta</taxon>
        <taxon>Pterygota</taxon>
        <taxon>Neoptera</taxon>
        <taxon>Endopterygota</taxon>
        <taxon>Hymenoptera</taxon>
        <taxon>Apocrita</taxon>
        <taxon>Proctotrupomorpha</taxon>
        <taxon>Chalcidoidea</taxon>
        <taxon>Pteromalidae</taxon>
        <taxon>Pteromalinae</taxon>
        <taxon>Nasonia</taxon>
    </lineage>
</organism>
<name>A0A7M7IP90_NASVI</name>
<dbReference type="EnsemblMetazoa" id="XM_016983466">
    <property type="protein sequence ID" value="XP_016838955"/>
    <property type="gene ID" value="LOC107980835"/>
</dbReference>
<evidence type="ECO:0000256" key="1">
    <source>
        <dbReference type="SAM" id="SignalP"/>
    </source>
</evidence>
<dbReference type="RefSeq" id="XP_016838955.1">
    <property type="nucleotide sequence ID" value="XM_016983466.3"/>
</dbReference>
<dbReference type="GeneID" id="107980835"/>
<accession>A0A7M7IP90</accession>
<proteinExistence type="predicted"/>
<dbReference type="SUPFAM" id="SSF49854">
    <property type="entry name" value="Spermadhesin, CUB domain"/>
    <property type="match status" value="1"/>
</dbReference>
<evidence type="ECO:0000313" key="2">
    <source>
        <dbReference type="EnsemblMetazoa" id="XP_016838955"/>
    </source>
</evidence>
<dbReference type="InterPro" id="IPR035914">
    <property type="entry name" value="Sperma_CUB_dom_sf"/>
</dbReference>
<feature type="chain" id="PRO_5029668188" description="CUB domain-containing protein" evidence="1">
    <location>
        <begin position="24"/>
        <end position="202"/>
    </location>
</feature>
<dbReference type="Proteomes" id="UP000002358">
    <property type="component" value="Chromosome 1"/>
</dbReference>
<dbReference type="Gene3D" id="2.60.120.290">
    <property type="entry name" value="Spermadhesin, CUB domain"/>
    <property type="match status" value="1"/>
</dbReference>
<evidence type="ECO:0008006" key="4">
    <source>
        <dbReference type="Google" id="ProtNLM"/>
    </source>
</evidence>
<dbReference type="KEGG" id="nvi:107980835"/>
<keyword evidence="3" id="KW-1185">Reference proteome</keyword>
<reference evidence="2" key="1">
    <citation type="submission" date="2021-01" db="UniProtKB">
        <authorList>
            <consortium name="EnsemblMetazoa"/>
        </authorList>
    </citation>
    <scope>IDENTIFICATION</scope>
</reference>
<protein>
    <recommendedName>
        <fullName evidence="4">CUB domain-containing protein</fullName>
    </recommendedName>
</protein>
<evidence type="ECO:0000313" key="3">
    <source>
        <dbReference type="Proteomes" id="UP000002358"/>
    </source>
</evidence>
<keyword evidence="1" id="KW-0732">Signal</keyword>
<dbReference type="InParanoid" id="A0A7M7IP90"/>
<sequence>MYSKLLLVFVLWLAFIRKSFVCGNPVIGGYQICLGPDAKNFSDLYHTVFFDLRDRSSNHSICPWDLASRNVYKLHENRDCEWKTLSDLQSPASLIVKVFKNSPVQCSWIIEAPEGKHVYVYGFDYAVVSPSSRVDTMNPYSNALNVGIYDGDRVDESKRLFKAGDEHLENVKSTGRKITISLDFNGSDNYKSQSVAAFFTYV</sequence>
<feature type="signal peptide" evidence="1">
    <location>
        <begin position="1"/>
        <end position="23"/>
    </location>
</feature>